<dbReference type="AlphaFoldDB" id="A0A3P5XAJ1"/>
<dbReference type="InterPro" id="IPR046722">
    <property type="entry name" value="DUF6614"/>
</dbReference>
<protein>
    <recommendedName>
        <fullName evidence="3">NIPSNAP domain-containing protein</fullName>
    </recommendedName>
</protein>
<evidence type="ECO:0008006" key="3">
    <source>
        <dbReference type="Google" id="ProtNLM"/>
    </source>
</evidence>
<keyword evidence="2" id="KW-1185">Reference proteome</keyword>
<proteinExistence type="predicted"/>
<evidence type="ECO:0000313" key="1">
    <source>
        <dbReference type="EMBL" id="VDC31607.1"/>
    </source>
</evidence>
<organism evidence="1 2">
    <name type="scientific">Pseudogemmobacter humi</name>
    <dbReference type="NCBI Taxonomy" id="2483812"/>
    <lineage>
        <taxon>Bacteria</taxon>
        <taxon>Pseudomonadati</taxon>
        <taxon>Pseudomonadota</taxon>
        <taxon>Alphaproteobacteria</taxon>
        <taxon>Rhodobacterales</taxon>
        <taxon>Paracoccaceae</taxon>
        <taxon>Pseudogemmobacter</taxon>
    </lineage>
</organism>
<dbReference type="Proteomes" id="UP000277498">
    <property type="component" value="Unassembled WGS sequence"/>
</dbReference>
<dbReference type="EMBL" id="UXAW01000086">
    <property type="protein sequence ID" value="VDC31607.1"/>
    <property type="molecule type" value="Genomic_DNA"/>
</dbReference>
<dbReference type="RefSeq" id="WP_124087709.1">
    <property type="nucleotide sequence ID" value="NZ_UXAW01000086.1"/>
</dbReference>
<gene>
    <name evidence="1" type="ORF">XINFAN_02989</name>
</gene>
<accession>A0A3P5XAJ1</accession>
<dbReference type="Pfam" id="PF20319">
    <property type="entry name" value="DUF6614"/>
    <property type="match status" value="1"/>
</dbReference>
<sequence length="116" mass="12883">MNLYHCLIELRPEARALSFAAATEAWMQHLRARGLVTGWRLMRRKLGLAAGAHTDFLLEIELAGLGALDSAFSDLGNADEEAARRYDQMHGMIASVDAGLYRPYPDAAQRERIALI</sequence>
<dbReference type="OrthoDB" id="7359918at2"/>
<evidence type="ECO:0000313" key="2">
    <source>
        <dbReference type="Proteomes" id="UP000277498"/>
    </source>
</evidence>
<reference evidence="1 2" key="1">
    <citation type="submission" date="2018-11" db="EMBL/GenBank/DDBJ databases">
        <authorList>
            <person name="Criscuolo A."/>
        </authorList>
    </citation>
    <scope>NUCLEOTIDE SEQUENCE [LARGE SCALE GENOMIC DNA]</scope>
    <source>
        <strain evidence="1">ACIP111625</strain>
    </source>
</reference>
<name>A0A3P5XAJ1_9RHOB</name>